<dbReference type="Proteomes" id="UP000075886">
    <property type="component" value="Unassembled WGS sequence"/>
</dbReference>
<feature type="transmembrane region" description="Helical" evidence="9">
    <location>
        <begin position="251"/>
        <end position="272"/>
    </location>
</feature>
<keyword evidence="5" id="KW-0547">Nucleotide-binding</keyword>
<dbReference type="Pfam" id="PF00664">
    <property type="entry name" value="ABC_membrane"/>
    <property type="match status" value="2"/>
</dbReference>
<dbReference type="EnsemblMetazoa" id="AFAF012497-RA">
    <property type="protein sequence ID" value="AFAF012497-PA"/>
    <property type="gene ID" value="AFAF012497"/>
</dbReference>
<evidence type="ECO:0000256" key="9">
    <source>
        <dbReference type="SAM" id="Phobius"/>
    </source>
</evidence>
<feature type="domain" description="ABC transporter" evidence="10">
    <location>
        <begin position="590"/>
        <end position="814"/>
    </location>
</feature>
<dbReference type="InterPro" id="IPR017871">
    <property type="entry name" value="ABC_transporter-like_CS"/>
</dbReference>
<protein>
    <submittedName>
        <fullName evidence="12">Uncharacterized protein</fullName>
    </submittedName>
</protein>
<reference evidence="13" key="1">
    <citation type="submission" date="2014-01" db="EMBL/GenBank/DDBJ databases">
        <title>The Genome Sequence of Anopheles farauti FAR1 (V2).</title>
        <authorList>
            <consortium name="The Broad Institute Genomics Platform"/>
            <person name="Neafsey D.E."/>
            <person name="Besansky N."/>
            <person name="Howell P."/>
            <person name="Walton C."/>
            <person name="Young S.K."/>
            <person name="Zeng Q."/>
            <person name="Gargeya S."/>
            <person name="Fitzgerald M."/>
            <person name="Haas B."/>
            <person name="Abouelleil A."/>
            <person name="Allen A.W."/>
            <person name="Alvarado L."/>
            <person name="Arachchi H.M."/>
            <person name="Berlin A.M."/>
            <person name="Chapman S.B."/>
            <person name="Gainer-Dewar J."/>
            <person name="Goldberg J."/>
            <person name="Griggs A."/>
            <person name="Gujja S."/>
            <person name="Hansen M."/>
            <person name="Howarth C."/>
            <person name="Imamovic A."/>
            <person name="Ireland A."/>
            <person name="Larimer J."/>
            <person name="McCowan C."/>
            <person name="Murphy C."/>
            <person name="Pearson M."/>
            <person name="Poon T.W."/>
            <person name="Priest M."/>
            <person name="Roberts A."/>
            <person name="Saif S."/>
            <person name="Shea T."/>
            <person name="Sisk P."/>
            <person name="Sykes S."/>
            <person name="Wortman J."/>
            <person name="Nusbaum C."/>
            <person name="Birren B."/>
        </authorList>
    </citation>
    <scope>NUCLEOTIDE SEQUENCE [LARGE SCALE GENOMIC DNA]</scope>
    <source>
        <strain evidence="13">FAR1</strain>
    </source>
</reference>
<dbReference type="CDD" id="cd18580">
    <property type="entry name" value="ABC_6TM_ABCC_D2"/>
    <property type="match status" value="1"/>
</dbReference>
<evidence type="ECO:0000259" key="10">
    <source>
        <dbReference type="PROSITE" id="PS50893"/>
    </source>
</evidence>
<dbReference type="GO" id="GO:0140359">
    <property type="term" value="F:ABC-type transporter activity"/>
    <property type="evidence" value="ECO:0007669"/>
    <property type="project" value="InterPro"/>
</dbReference>
<dbReference type="PROSITE" id="PS00211">
    <property type="entry name" value="ABC_TRANSPORTER_1"/>
    <property type="match status" value="2"/>
</dbReference>
<dbReference type="PROSITE" id="PS50893">
    <property type="entry name" value="ABC_TRANSPORTER_2"/>
    <property type="match status" value="2"/>
</dbReference>
<dbReference type="PANTHER" id="PTHR24223">
    <property type="entry name" value="ATP-BINDING CASSETTE SUB-FAMILY C"/>
    <property type="match status" value="1"/>
</dbReference>
<feature type="transmembrane region" description="Helical" evidence="9">
    <location>
        <begin position="903"/>
        <end position="922"/>
    </location>
</feature>
<feature type="domain" description="ABC transmembrane type-1" evidence="11">
    <location>
        <begin position="295"/>
        <end position="525"/>
    </location>
</feature>
<dbReference type="STRING" id="69004.A0A182QLB0"/>
<comment type="subcellular location">
    <subcellularLocation>
        <location evidence="1">Membrane</location>
        <topology evidence="1">Multi-pass membrane protein</topology>
    </subcellularLocation>
</comment>
<feature type="transmembrane region" description="Helical" evidence="9">
    <location>
        <begin position="359"/>
        <end position="378"/>
    </location>
</feature>
<evidence type="ECO:0000256" key="8">
    <source>
        <dbReference type="ARBA" id="ARBA00023136"/>
    </source>
</evidence>
<keyword evidence="7 9" id="KW-1133">Transmembrane helix</keyword>
<dbReference type="GO" id="GO:0016020">
    <property type="term" value="C:membrane"/>
    <property type="evidence" value="ECO:0007669"/>
    <property type="project" value="UniProtKB-SubCell"/>
</dbReference>
<dbReference type="EMBL" id="AXCN02000840">
    <property type="status" value="NOT_ANNOTATED_CDS"/>
    <property type="molecule type" value="Genomic_DNA"/>
</dbReference>
<proteinExistence type="inferred from homology"/>
<evidence type="ECO:0000313" key="12">
    <source>
        <dbReference type="EnsemblMetazoa" id="AFAF012497-PA"/>
    </source>
</evidence>
<keyword evidence="8 9" id="KW-0472">Membrane</keyword>
<feature type="transmembrane region" description="Helical" evidence="9">
    <location>
        <begin position="54"/>
        <end position="75"/>
    </location>
</feature>
<dbReference type="GO" id="GO:0005524">
    <property type="term" value="F:ATP binding"/>
    <property type="evidence" value="ECO:0007669"/>
    <property type="project" value="UniProtKB-KW"/>
</dbReference>
<accession>A0A182QLB0</accession>
<comment type="similarity">
    <text evidence="2">Belongs to the ABC transporter superfamily. ABCC family. Conjugate transporter (TC 3.A.1.208) subfamily.</text>
</comment>
<feature type="transmembrane region" description="Helical" evidence="9">
    <location>
        <begin position="1115"/>
        <end position="1133"/>
    </location>
</feature>
<dbReference type="SUPFAM" id="SSF90123">
    <property type="entry name" value="ABC transporter transmembrane region"/>
    <property type="match status" value="2"/>
</dbReference>
<evidence type="ECO:0000256" key="7">
    <source>
        <dbReference type="ARBA" id="ARBA00022989"/>
    </source>
</evidence>
<dbReference type="InterPro" id="IPR036640">
    <property type="entry name" value="ABC1_TM_sf"/>
</dbReference>
<feature type="transmembrane region" description="Helical" evidence="9">
    <location>
        <begin position="384"/>
        <end position="401"/>
    </location>
</feature>
<feature type="transmembrane region" description="Helical" evidence="9">
    <location>
        <begin position="465"/>
        <end position="488"/>
    </location>
</feature>
<evidence type="ECO:0000256" key="6">
    <source>
        <dbReference type="ARBA" id="ARBA00022840"/>
    </source>
</evidence>
<dbReference type="Gene3D" id="1.20.1560.10">
    <property type="entry name" value="ABC transporter type 1, transmembrane domain"/>
    <property type="match status" value="2"/>
</dbReference>
<feature type="domain" description="ABC transmembrane type-1" evidence="11">
    <location>
        <begin position="882"/>
        <end position="1148"/>
    </location>
</feature>
<keyword evidence="4 9" id="KW-0812">Transmembrane</keyword>
<dbReference type="SUPFAM" id="SSF52540">
    <property type="entry name" value="P-loop containing nucleoside triphosphate hydrolases"/>
    <property type="match status" value="2"/>
</dbReference>
<feature type="transmembrane region" description="Helical" evidence="9">
    <location>
        <begin position="494"/>
        <end position="513"/>
    </location>
</feature>
<evidence type="ECO:0000256" key="4">
    <source>
        <dbReference type="ARBA" id="ARBA00022692"/>
    </source>
</evidence>
<dbReference type="Gene3D" id="3.40.50.300">
    <property type="entry name" value="P-loop containing nucleotide triphosphate hydrolases"/>
    <property type="match status" value="2"/>
</dbReference>
<reference evidence="12" key="2">
    <citation type="submission" date="2020-05" db="UniProtKB">
        <authorList>
            <consortium name="EnsemblMetazoa"/>
        </authorList>
    </citation>
    <scope>IDENTIFICATION</scope>
    <source>
        <strain evidence="12">FAR1</strain>
    </source>
</reference>
<dbReference type="GO" id="GO:0016887">
    <property type="term" value="F:ATP hydrolysis activity"/>
    <property type="evidence" value="ECO:0007669"/>
    <property type="project" value="InterPro"/>
</dbReference>
<dbReference type="PROSITE" id="PS50929">
    <property type="entry name" value="ABC_TM1F"/>
    <property type="match status" value="2"/>
</dbReference>
<dbReference type="InterPro" id="IPR003593">
    <property type="entry name" value="AAA+_ATPase"/>
</dbReference>
<evidence type="ECO:0000313" key="13">
    <source>
        <dbReference type="Proteomes" id="UP000075886"/>
    </source>
</evidence>
<dbReference type="VEuPathDB" id="VectorBase:AFAF012497"/>
<dbReference type="InterPro" id="IPR044726">
    <property type="entry name" value="ABCC_6TM_D2"/>
</dbReference>
<dbReference type="SMART" id="SM00382">
    <property type="entry name" value="AAA"/>
    <property type="match status" value="2"/>
</dbReference>
<keyword evidence="13" id="KW-1185">Reference proteome</keyword>
<dbReference type="InterPro" id="IPR044746">
    <property type="entry name" value="ABCC_6TM_D1"/>
</dbReference>
<keyword evidence="6" id="KW-0067">ATP-binding</keyword>
<feature type="transmembrane region" description="Helical" evidence="9">
    <location>
        <begin position="109"/>
        <end position="128"/>
    </location>
</feature>
<dbReference type="InterPro" id="IPR011527">
    <property type="entry name" value="ABC1_TM_dom"/>
</dbReference>
<dbReference type="InterPro" id="IPR027417">
    <property type="entry name" value="P-loop_NTPase"/>
</dbReference>
<feature type="transmembrane region" description="Helical" evidence="9">
    <location>
        <begin position="978"/>
        <end position="995"/>
    </location>
</feature>
<evidence type="ECO:0000256" key="1">
    <source>
        <dbReference type="ARBA" id="ARBA00004141"/>
    </source>
</evidence>
<sequence>MLEHATLHLVDHLVVYGFQYLLLCLLYGSEVCYVRLIGAEPGSSASSTRRSHRLLSVCLVIDTVLAVFVAAYRLVDDSDNVWRDGLEATSLVAVLALQIYTSRVGGDHVYLFSFWTLRLLALSMTVAFDGSDAYRLSHAALAVVWLCLCGVKSLRTEDVFATAPNLIRLLFFSWMDETYREAHRSSALFYEGKKFDRLDDEHRCKTLLDVYGKANGRHGNYTAVDDGSGRTRKESHRFTIGKLLVPFRRDIILTGINRFALISFYFLCPYLLRVLLEENQTRMTQKWIVTALFDVSIVIALLNTQYQHATNDVGLRIQSILMGALYRSILSDAPTAGTSSATITTYTGVFVPFVQDLHMMWSGPVIIIVTFVALWVWVIGPGGIVGLSIMCVVIAVMRWLANKVQQQERSIIRCKNNRVRLTTDTIEQVQQIKSDLLEEYFEQRIGEHRQEELGHMKTCVWYDALHYLLGVVTPMIVACGTFLFMYLIGSGSLLTVQSMFVAIALFNITRFPMSIIPKLMTSWTKVRESLNHINQIVCSGRPEDAPTIPSQAETATNGIPMGSLEKMQEVVHTFVDQLEDTITNHREELLRVENGEFSIGAEVILRDINVRLRKGTFTAIAGTHGSGKTTLLRALIRTVEKTAGTLSFTWNRIAYCSQTPWIHSGTIRSNILFGEAYDPERYDRVIRACCLEEDFSSFADFDQRIVAEGGHSLSGGQARRISLARAVYRQADMYLFDDPLRSLDPTVSRKVLENVFHRTSGLLAGCSCVFVTHDRDHLAMADTVLLMAAGTVEKVLTPAEDGAQFVRQIDEDLHRTESAPAASAVLEERGRKRLVKAADKSVDSNRGNVSLDLYVSFARMLKLPCCTVVVGLEGTTTALDIIITILLAYWASNHGRTNEISVVIVPLVVVWCVCVFLKTTTLQRGGLRLSKFIHARMVATILRQPMVFFDRNDSGVIVNRFSNDLNVLDTKIITNLRAVLSASFGVLGTLTLFIIKLYPEWTLITMASVGAVLLVYGLKRLLSYHLQVARTLKRLEATSRSPIILQYNETVQGIDTIKAHDAEDRFFCQFMEKIDAHQNYIYHNNSASRWIGIRLECIGAVVIYYVSLLTVSNQSMVGLAFVGIIVSYVLRLIPSLNSFFLMAGLLEENIISFERVMQYLDLARESNESGGVDYPTTGNHLPVRGPIEYRDVSLTHADGSTVLYNVSLTIAAGEKLGIVGRTGSGKSSFIGTLFRFYPEHMSGSVHVADVDLAHMSLKELRFALTLVPQSTSLYSGLVQNFIDPRKLHTVEHLNNMLRECGLENITLGATLQELSVGQCQLLCLVRGLLRERPIIILDEATSALNEATEAHVLGVLHKQFHDRTVLMIAHHLDTVRTCDRILWLHEGRVRKIAPLKEYTEEECNELGFRK</sequence>
<feature type="transmembrane region" description="Helical" evidence="9">
    <location>
        <begin position="13"/>
        <end position="33"/>
    </location>
</feature>
<feature type="transmembrane region" description="Helical" evidence="9">
    <location>
        <begin position="1001"/>
        <end position="1018"/>
    </location>
</feature>
<keyword evidence="3" id="KW-0813">Transport</keyword>
<name>A0A182QLB0_9DIPT</name>
<dbReference type="Pfam" id="PF00005">
    <property type="entry name" value="ABC_tran"/>
    <property type="match status" value="2"/>
</dbReference>
<dbReference type="InterPro" id="IPR050173">
    <property type="entry name" value="ABC_transporter_C-like"/>
</dbReference>
<dbReference type="PANTHER" id="PTHR24223:SF456">
    <property type="entry name" value="MULTIDRUG RESISTANCE-ASSOCIATED PROTEIN LETHAL(2)03659"/>
    <property type="match status" value="1"/>
</dbReference>
<feature type="domain" description="ABC transporter" evidence="10">
    <location>
        <begin position="1187"/>
        <end position="1409"/>
    </location>
</feature>
<evidence type="ECO:0000256" key="2">
    <source>
        <dbReference type="ARBA" id="ARBA00009726"/>
    </source>
</evidence>
<organism evidence="12 13">
    <name type="scientific">Anopheles farauti</name>
    <dbReference type="NCBI Taxonomy" id="69004"/>
    <lineage>
        <taxon>Eukaryota</taxon>
        <taxon>Metazoa</taxon>
        <taxon>Ecdysozoa</taxon>
        <taxon>Arthropoda</taxon>
        <taxon>Hexapoda</taxon>
        <taxon>Insecta</taxon>
        <taxon>Pterygota</taxon>
        <taxon>Neoptera</taxon>
        <taxon>Endopterygota</taxon>
        <taxon>Diptera</taxon>
        <taxon>Nematocera</taxon>
        <taxon>Culicoidea</taxon>
        <taxon>Culicidae</taxon>
        <taxon>Anophelinae</taxon>
        <taxon>Anopheles</taxon>
    </lineage>
</organism>
<dbReference type="CDD" id="cd18579">
    <property type="entry name" value="ABC_6TM_ABCC_D1"/>
    <property type="match status" value="1"/>
</dbReference>
<evidence type="ECO:0000256" key="3">
    <source>
        <dbReference type="ARBA" id="ARBA00022448"/>
    </source>
</evidence>
<evidence type="ECO:0000256" key="5">
    <source>
        <dbReference type="ARBA" id="ARBA00022741"/>
    </source>
</evidence>
<dbReference type="InterPro" id="IPR003439">
    <property type="entry name" value="ABC_transporter-like_ATP-bd"/>
</dbReference>
<feature type="transmembrane region" description="Helical" evidence="9">
    <location>
        <begin position="1091"/>
        <end position="1109"/>
    </location>
</feature>
<evidence type="ECO:0000259" key="11">
    <source>
        <dbReference type="PROSITE" id="PS50929"/>
    </source>
</evidence>
<feature type="transmembrane region" description="Helical" evidence="9">
    <location>
        <begin position="81"/>
        <end position="100"/>
    </location>
</feature>
<feature type="transmembrane region" description="Helical" evidence="9">
    <location>
        <begin position="868"/>
        <end position="891"/>
    </location>
</feature>